<dbReference type="InterPro" id="IPR039859">
    <property type="entry name" value="PFA4/ZDH16/20/ERF2-like"/>
</dbReference>
<accession>A0ABR2W2P9</accession>
<keyword evidence="3 11" id="KW-0812">Transmembrane</keyword>
<evidence type="ECO:0000256" key="3">
    <source>
        <dbReference type="ARBA" id="ARBA00022692"/>
    </source>
</evidence>
<proteinExistence type="inferred from homology"/>
<evidence type="ECO:0000313" key="13">
    <source>
        <dbReference type="EMBL" id="KAK9717723.1"/>
    </source>
</evidence>
<keyword evidence="8 11" id="KW-0012">Acyltransferase</keyword>
<keyword evidence="5 11" id="KW-0472">Membrane</keyword>
<evidence type="ECO:0000256" key="9">
    <source>
        <dbReference type="ARBA" id="ARBA00023463"/>
    </source>
</evidence>
<dbReference type="InterPro" id="IPR001594">
    <property type="entry name" value="Palmitoyltrfase_DHHC"/>
</dbReference>
<name>A0ABR2W2P9_9FUNG</name>
<dbReference type="Proteomes" id="UP001479436">
    <property type="component" value="Unassembled WGS sequence"/>
</dbReference>
<feature type="transmembrane region" description="Helical" evidence="11">
    <location>
        <begin position="35"/>
        <end position="61"/>
    </location>
</feature>
<evidence type="ECO:0000256" key="11">
    <source>
        <dbReference type="RuleBase" id="RU079119"/>
    </source>
</evidence>
<dbReference type="PANTHER" id="PTHR22883">
    <property type="entry name" value="ZINC FINGER DHHC DOMAIN CONTAINING PROTEIN"/>
    <property type="match status" value="1"/>
</dbReference>
<reference evidence="13 14" key="1">
    <citation type="submission" date="2023-04" db="EMBL/GenBank/DDBJ databases">
        <title>Genome of Basidiobolus ranarum AG-B5.</title>
        <authorList>
            <person name="Stajich J.E."/>
            <person name="Carter-House D."/>
            <person name="Gryganskyi A."/>
        </authorList>
    </citation>
    <scope>NUCLEOTIDE SEQUENCE [LARGE SCALE GENOMIC DNA]</scope>
    <source>
        <strain evidence="13 14">AG-B5</strain>
    </source>
</reference>
<dbReference type="Pfam" id="PF01529">
    <property type="entry name" value="DHHC"/>
    <property type="match status" value="1"/>
</dbReference>
<protein>
    <recommendedName>
        <fullName evidence="11">Palmitoyltransferase</fullName>
        <ecNumber evidence="11">2.3.1.225</ecNumber>
    </recommendedName>
</protein>
<comment type="similarity">
    <text evidence="9">Belongs to the DHHC palmitoyltransferase family. ERF2/ZDHHC9 subfamily.</text>
</comment>
<gene>
    <name evidence="13" type="primary">ERF2_2</name>
    <name evidence="13" type="ORF">K7432_006005</name>
</gene>
<evidence type="ECO:0000313" key="14">
    <source>
        <dbReference type="Proteomes" id="UP001479436"/>
    </source>
</evidence>
<evidence type="ECO:0000256" key="8">
    <source>
        <dbReference type="ARBA" id="ARBA00023315"/>
    </source>
</evidence>
<feature type="transmembrane region" description="Helical" evidence="11">
    <location>
        <begin position="68"/>
        <end position="88"/>
    </location>
</feature>
<dbReference type="PROSITE" id="PS50216">
    <property type="entry name" value="DHHC"/>
    <property type="match status" value="1"/>
</dbReference>
<evidence type="ECO:0000256" key="2">
    <source>
        <dbReference type="ARBA" id="ARBA00022679"/>
    </source>
</evidence>
<dbReference type="EC" id="2.3.1.225" evidence="11"/>
<comment type="domain">
    <text evidence="11">The DHHC domain is required for palmitoyltransferase activity.</text>
</comment>
<feature type="domain" description="Palmitoyltransferase DHHC" evidence="12">
    <location>
        <begin position="142"/>
        <end position="275"/>
    </location>
</feature>
<evidence type="ECO:0000256" key="5">
    <source>
        <dbReference type="ARBA" id="ARBA00023136"/>
    </source>
</evidence>
<keyword evidence="7" id="KW-0449">Lipoprotein</keyword>
<dbReference type="EMBL" id="JASJQH010007127">
    <property type="protein sequence ID" value="KAK9717723.1"/>
    <property type="molecule type" value="Genomic_DNA"/>
</dbReference>
<keyword evidence="2 11" id="KW-0808">Transferase</keyword>
<evidence type="ECO:0000256" key="10">
    <source>
        <dbReference type="ARBA" id="ARBA00048048"/>
    </source>
</evidence>
<keyword evidence="6" id="KW-0564">Palmitate</keyword>
<evidence type="ECO:0000256" key="6">
    <source>
        <dbReference type="ARBA" id="ARBA00023139"/>
    </source>
</evidence>
<feature type="transmembrane region" description="Helical" evidence="11">
    <location>
        <begin position="235"/>
        <end position="260"/>
    </location>
</feature>
<evidence type="ECO:0000256" key="4">
    <source>
        <dbReference type="ARBA" id="ARBA00022989"/>
    </source>
</evidence>
<comment type="caution">
    <text evidence="13">The sequence shown here is derived from an EMBL/GenBank/DDBJ whole genome shotgun (WGS) entry which is preliminary data.</text>
</comment>
<dbReference type="PANTHER" id="PTHR22883:SF43">
    <property type="entry name" value="PALMITOYLTRANSFERASE APP"/>
    <property type="match status" value="1"/>
</dbReference>
<comment type="subcellular location">
    <subcellularLocation>
        <location evidence="1">Endomembrane system</location>
        <topology evidence="1">Multi-pass membrane protein</topology>
    </subcellularLocation>
</comment>
<sequence>MKPSSNPSRPRYVYESFAGKNKVFLWGTIVTGSDFWAFGVTLVLIHIPVILFSIFVCPFVYNNISPAVVFVFAYIYLLCLFSLLKTSWTDPGILPRNLDPVEPMDTFGEPSGSSDMVDQSYFPLSAYPGLKDVVINGVALKLKYCDTCQLYRPPRCSHCRQCDNCVENEDHHCIWVNNCVGRRNYRYFFTFILTTSLLSLYVFGFSLGHLILYWKKKMRESTSGMYSFQKILGEAPISLVLVIYAFIFGFALTALTIYHLCLISKNMTTHEQIRSSVNIRHVPHPFNLGNFVKNIIQFIARPRPASYIEWRKLLEEERQSNKRQSITRVTPAPCIKTMSSRDHNPL</sequence>
<keyword evidence="4 11" id="KW-1133">Transmembrane helix</keyword>
<evidence type="ECO:0000256" key="7">
    <source>
        <dbReference type="ARBA" id="ARBA00023288"/>
    </source>
</evidence>
<evidence type="ECO:0000256" key="1">
    <source>
        <dbReference type="ARBA" id="ARBA00004127"/>
    </source>
</evidence>
<dbReference type="GO" id="GO:0019706">
    <property type="term" value="F:protein-cysteine S-palmitoyltransferase activity"/>
    <property type="evidence" value="ECO:0007669"/>
    <property type="project" value="UniProtKB-EC"/>
</dbReference>
<keyword evidence="14" id="KW-1185">Reference proteome</keyword>
<evidence type="ECO:0000259" key="12">
    <source>
        <dbReference type="Pfam" id="PF01529"/>
    </source>
</evidence>
<feature type="transmembrane region" description="Helical" evidence="11">
    <location>
        <begin position="187"/>
        <end position="214"/>
    </location>
</feature>
<organism evidence="13 14">
    <name type="scientific">Basidiobolus ranarum</name>
    <dbReference type="NCBI Taxonomy" id="34480"/>
    <lineage>
        <taxon>Eukaryota</taxon>
        <taxon>Fungi</taxon>
        <taxon>Fungi incertae sedis</taxon>
        <taxon>Zoopagomycota</taxon>
        <taxon>Entomophthoromycotina</taxon>
        <taxon>Basidiobolomycetes</taxon>
        <taxon>Basidiobolales</taxon>
        <taxon>Basidiobolaceae</taxon>
        <taxon>Basidiobolus</taxon>
    </lineage>
</organism>
<comment type="catalytic activity">
    <reaction evidence="10 11">
        <text>L-cysteinyl-[protein] + hexadecanoyl-CoA = S-hexadecanoyl-L-cysteinyl-[protein] + CoA</text>
        <dbReference type="Rhea" id="RHEA:36683"/>
        <dbReference type="Rhea" id="RHEA-COMP:10131"/>
        <dbReference type="Rhea" id="RHEA-COMP:11032"/>
        <dbReference type="ChEBI" id="CHEBI:29950"/>
        <dbReference type="ChEBI" id="CHEBI:57287"/>
        <dbReference type="ChEBI" id="CHEBI:57379"/>
        <dbReference type="ChEBI" id="CHEBI:74151"/>
        <dbReference type="EC" id="2.3.1.225"/>
    </reaction>
</comment>